<evidence type="ECO:0000256" key="10">
    <source>
        <dbReference type="ARBA" id="ARBA00022982"/>
    </source>
</evidence>
<dbReference type="InterPro" id="IPR009081">
    <property type="entry name" value="PP-bd_ACP"/>
</dbReference>
<dbReference type="FunFam" id="1.10.1200.10:FF:000008">
    <property type="entry name" value="Acyl carrier protein"/>
    <property type="match status" value="1"/>
</dbReference>
<dbReference type="Gene3D" id="1.10.1200.10">
    <property type="entry name" value="ACP-like"/>
    <property type="match status" value="1"/>
</dbReference>
<keyword evidence="6" id="KW-0597">Phosphoprotein</keyword>
<dbReference type="SUPFAM" id="SSF47336">
    <property type="entry name" value="ACP-like"/>
    <property type="match status" value="1"/>
</dbReference>
<accession>A0A8C9J4T7</accession>
<feature type="signal peptide" evidence="15">
    <location>
        <begin position="1"/>
        <end position="18"/>
    </location>
</feature>
<evidence type="ECO:0000256" key="1">
    <source>
        <dbReference type="ARBA" id="ARBA00004173"/>
    </source>
</evidence>
<evidence type="ECO:0000256" key="11">
    <source>
        <dbReference type="ARBA" id="ARBA00023098"/>
    </source>
</evidence>
<dbReference type="InterPro" id="IPR036736">
    <property type="entry name" value="ACP-like_sf"/>
</dbReference>
<evidence type="ECO:0000313" key="18">
    <source>
        <dbReference type="Proteomes" id="UP000675900"/>
    </source>
</evidence>
<evidence type="ECO:0000256" key="8">
    <source>
        <dbReference type="ARBA" id="ARBA00022832"/>
    </source>
</evidence>
<keyword evidence="8" id="KW-0276">Fatty acid metabolism</keyword>
<keyword evidence="12" id="KW-0496">Mitochondrion</keyword>
<dbReference type="GeneTree" id="ENSGT00390000002127"/>
<keyword evidence="7" id="KW-0679">Respiratory chain</keyword>
<evidence type="ECO:0000256" key="12">
    <source>
        <dbReference type="ARBA" id="ARBA00023128"/>
    </source>
</evidence>
<evidence type="ECO:0000256" key="2">
    <source>
        <dbReference type="ARBA" id="ARBA00010930"/>
    </source>
</evidence>
<dbReference type="GO" id="GO:0031966">
    <property type="term" value="C:mitochondrial membrane"/>
    <property type="evidence" value="ECO:0007669"/>
    <property type="project" value="UniProtKB-ARBA"/>
</dbReference>
<keyword evidence="13 14" id="KW-0275">Fatty acid biosynthesis</keyword>
<keyword evidence="3" id="KW-0813">Transport</keyword>
<dbReference type="GO" id="GO:0045271">
    <property type="term" value="C:respiratory chain complex I"/>
    <property type="evidence" value="ECO:0007669"/>
    <property type="project" value="UniProtKB-ARBA"/>
</dbReference>
<keyword evidence="18" id="KW-1185">Reference proteome</keyword>
<proteinExistence type="inferred from homology"/>
<keyword evidence="10" id="KW-0249">Electron transport</keyword>
<reference evidence="17" key="2">
    <citation type="submission" date="2025-09" db="UniProtKB">
        <authorList>
            <consortium name="Ensembl"/>
        </authorList>
    </citation>
    <scope>IDENTIFICATION</scope>
</reference>
<keyword evidence="15" id="KW-0732">Signal</keyword>
<evidence type="ECO:0000256" key="15">
    <source>
        <dbReference type="SAM" id="SignalP"/>
    </source>
</evidence>
<name>A0A8C9J4T7_PANTA</name>
<keyword evidence="4 14" id="KW-0596">Phosphopantetheine</keyword>
<evidence type="ECO:0000256" key="9">
    <source>
        <dbReference type="ARBA" id="ARBA00022946"/>
    </source>
</evidence>
<evidence type="ECO:0000256" key="13">
    <source>
        <dbReference type="ARBA" id="ARBA00023160"/>
    </source>
</evidence>
<evidence type="ECO:0000256" key="4">
    <source>
        <dbReference type="ARBA" id="ARBA00022450"/>
    </source>
</evidence>
<feature type="domain" description="Carrier" evidence="16">
    <location>
        <begin position="75"/>
        <end position="150"/>
    </location>
</feature>
<dbReference type="Proteomes" id="UP000675900">
    <property type="component" value="Unassembled WGS sequence"/>
</dbReference>
<keyword evidence="9" id="KW-0809">Transit peptide</keyword>
<dbReference type="PANTHER" id="PTHR20863:SF28">
    <property type="entry name" value="ACYL CARRIER PROTEIN, MITOCHONDRIAL"/>
    <property type="match status" value="1"/>
</dbReference>
<dbReference type="InterPro" id="IPR003231">
    <property type="entry name" value="ACP"/>
</dbReference>
<dbReference type="GO" id="GO:0000035">
    <property type="term" value="F:acyl binding"/>
    <property type="evidence" value="ECO:0007669"/>
    <property type="project" value="TreeGrafter"/>
</dbReference>
<evidence type="ECO:0000256" key="7">
    <source>
        <dbReference type="ARBA" id="ARBA00022660"/>
    </source>
</evidence>
<reference evidence="17" key="1">
    <citation type="submission" date="2025-08" db="UniProtKB">
        <authorList>
            <consortium name="Ensembl"/>
        </authorList>
    </citation>
    <scope>IDENTIFICATION</scope>
</reference>
<evidence type="ECO:0000259" key="16">
    <source>
        <dbReference type="PROSITE" id="PS50075"/>
    </source>
</evidence>
<protein>
    <recommendedName>
        <fullName evidence="14">Acyl carrier protein</fullName>
    </recommendedName>
</protein>
<dbReference type="Ensembl" id="ENSPTIT00000004673.1">
    <property type="protein sequence ID" value="ENSPTIP00000001640.1"/>
    <property type="gene ID" value="ENSPTIG00000004236.1"/>
</dbReference>
<dbReference type="PROSITE" id="PS50075">
    <property type="entry name" value="CARRIER"/>
    <property type="match status" value="1"/>
</dbReference>
<evidence type="ECO:0000256" key="14">
    <source>
        <dbReference type="RuleBase" id="RU000722"/>
    </source>
</evidence>
<dbReference type="Pfam" id="PF00550">
    <property type="entry name" value="PP-binding"/>
    <property type="match status" value="1"/>
</dbReference>
<dbReference type="PANTHER" id="PTHR20863">
    <property type="entry name" value="ACYL CARRIER PROTEIN"/>
    <property type="match status" value="1"/>
</dbReference>
<organism evidence="17 18">
    <name type="scientific">Panthera tigris altaica</name>
    <name type="common">Siberian tiger</name>
    <dbReference type="NCBI Taxonomy" id="74533"/>
    <lineage>
        <taxon>Eukaryota</taxon>
        <taxon>Metazoa</taxon>
        <taxon>Chordata</taxon>
        <taxon>Craniata</taxon>
        <taxon>Vertebrata</taxon>
        <taxon>Euteleostomi</taxon>
        <taxon>Mammalia</taxon>
        <taxon>Eutheria</taxon>
        <taxon>Laurasiatheria</taxon>
        <taxon>Carnivora</taxon>
        <taxon>Feliformia</taxon>
        <taxon>Felidae</taxon>
        <taxon>Pantherinae</taxon>
        <taxon>Panthera</taxon>
    </lineage>
</organism>
<comment type="similarity">
    <text evidence="2">Belongs to the acyl carrier protein (ACP) family.</text>
</comment>
<dbReference type="GO" id="GO:0000036">
    <property type="term" value="F:acyl carrier activity"/>
    <property type="evidence" value="ECO:0007669"/>
    <property type="project" value="TreeGrafter"/>
</dbReference>
<evidence type="ECO:0000313" key="17">
    <source>
        <dbReference type="Ensembl" id="ENSPTIP00000001640.1"/>
    </source>
</evidence>
<keyword evidence="11" id="KW-0443">Lipid metabolism</keyword>
<evidence type="ECO:0000256" key="6">
    <source>
        <dbReference type="ARBA" id="ARBA00022553"/>
    </source>
</evidence>
<comment type="subcellular location">
    <subcellularLocation>
        <location evidence="1">Mitochondrion</location>
    </subcellularLocation>
</comment>
<evidence type="ECO:0000256" key="3">
    <source>
        <dbReference type="ARBA" id="ARBA00022448"/>
    </source>
</evidence>
<dbReference type="AlphaFoldDB" id="A0A8C9J4T7"/>
<keyword evidence="5 14" id="KW-0444">Lipid biosynthesis</keyword>
<sequence>MAAFVLSAMSVTACSLRATTLGPPPRAAPQPLNITLCPPGACLRPGASRLASVVMQVPVTQLYHQYSDEPCWSLEGIKDCVLYILKLYDKIDPEKLSINSHFMRELGLDSLDQVEIIMVMEDKFGFEIPDTDVEKLVCPQETEITLRIRRMYSKTLDFE</sequence>
<comment type="function">
    <text evidence="14">Carrier of the growing fatty acid chain in fatty acid biosynthesis.</text>
</comment>
<feature type="chain" id="PRO_5034865681" description="Acyl carrier protein" evidence="15">
    <location>
        <begin position="19"/>
        <end position="159"/>
    </location>
</feature>
<evidence type="ECO:0000256" key="5">
    <source>
        <dbReference type="ARBA" id="ARBA00022516"/>
    </source>
</evidence>